<evidence type="ECO:0000259" key="2">
    <source>
        <dbReference type="Pfam" id="PF00561"/>
    </source>
</evidence>
<dbReference type="InterPro" id="IPR000639">
    <property type="entry name" value="Epox_hydrolase-like"/>
</dbReference>
<keyword evidence="4" id="KW-1185">Reference proteome</keyword>
<organism evidence="3 4">
    <name type="scientific">Paractinoplanes deccanensis</name>
    <dbReference type="NCBI Taxonomy" id="113561"/>
    <lineage>
        <taxon>Bacteria</taxon>
        <taxon>Bacillati</taxon>
        <taxon>Actinomycetota</taxon>
        <taxon>Actinomycetes</taxon>
        <taxon>Micromonosporales</taxon>
        <taxon>Micromonosporaceae</taxon>
        <taxon>Paractinoplanes</taxon>
    </lineage>
</organism>
<sequence>MHALTTPTITIEYEVTTAAEPTVVFLPAWMITNRRMWSAQVAALAGQFTTISYDGRGTGGSSRPLDPAAYDPAELIADLIAVLDDAGVRRAVLVGNSLGGLVAFLAAALRPDRVAGLVLIGASVDLRGAEPSALQRAMATFDDEDGAAESGWRHYNRHAWRRDYPGFVDWFVATALGCEATPETLAEGRAAGLDNTPELLAATLRGRASGDSARLRALATRITAPALVIHGDHDEIVPPAWGRELAAVLGARHAELPGAGHCPHVTRPAEVAALVRELGEALR</sequence>
<dbReference type="EMBL" id="BOMI01000063">
    <property type="protein sequence ID" value="GID74607.1"/>
    <property type="molecule type" value="Genomic_DNA"/>
</dbReference>
<evidence type="ECO:0000256" key="1">
    <source>
        <dbReference type="ARBA" id="ARBA00022801"/>
    </source>
</evidence>
<protein>
    <submittedName>
        <fullName evidence="3">Arylesterase</fullName>
    </submittedName>
</protein>
<dbReference type="PANTHER" id="PTHR43798">
    <property type="entry name" value="MONOACYLGLYCEROL LIPASE"/>
    <property type="match status" value="1"/>
</dbReference>
<dbReference type="SUPFAM" id="SSF53474">
    <property type="entry name" value="alpha/beta-Hydrolases"/>
    <property type="match status" value="1"/>
</dbReference>
<dbReference type="Proteomes" id="UP000609879">
    <property type="component" value="Unassembled WGS sequence"/>
</dbReference>
<evidence type="ECO:0000313" key="4">
    <source>
        <dbReference type="Proteomes" id="UP000609879"/>
    </source>
</evidence>
<evidence type="ECO:0000313" key="3">
    <source>
        <dbReference type="EMBL" id="GID74607.1"/>
    </source>
</evidence>
<proteinExistence type="predicted"/>
<dbReference type="PRINTS" id="PR00412">
    <property type="entry name" value="EPOXHYDRLASE"/>
</dbReference>
<keyword evidence="1" id="KW-0378">Hydrolase</keyword>
<dbReference type="PANTHER" id="PTHR43798:SF31">
    <property type="entry name" value="AB HYDROLASE SUPERFAMILY PROTEIN YCLE"/>
    <property type="match status" value="1"/>
</dbReference>
<comment type="caution">
    <text evidence="3">The sequence shown here is derived from an EMBL/GenBank/DDBJ whole genome shotgun (WGS) entry which is preliminary data.</text>
</comment>
<feature type="domain" description="AB hydrolase-1" evidence="2">
    <location>
        <begin position="21"/>
        <end position="268"/>
    </location>
</feature>
<dbReference type="Gene3D" id="3.40.50.1820">
    <property type="entry name" value="alpha/beta hydrolase"/>
    <property type="match status" value="1"/>
</dbReference>
<reference evidence="3 4" key="1">
    <citation type="submission" date="2021-01" db="EMBL/GenBank/DDBJ databases">
        <title>Whole genome shotgun sequence of Actinoplanes deccanensis NBRC 13994.</title>
        <authorList>
            <person name="Komaki H."/>
            <person name="Tamura T."/>
        </authorList>
    </citation>
    <scope>NUCLEOTIDE SEQUENCE [LARGE SCALE GENOMIC DNA]</scope>
    <source>
        <strain evidence="3 4">NBRC 13994</strain>
    </source>
</reference>
<gene>
    <name evidence="3" type="ORF">Ade02nite_32480</name>
</gene>
<dbReference type="RefSeq" id="WP_203763243.1">
    <property type="nucleotide sequence ID" value="NZ_BAAABO010000012.1"/>
</dbReference>
<dbReference type="InterPro" id="IPR000073">
    <property type="entry name" value="AB_hydrolase_1"/>
</dbReference>
<dbReference type="Pfam" id="PF00561">
    <property type="entry name" value="Abhydrolase_1"/>
    <property type="match status" value="1"/>
</dbReference>
<dbReference type="PRINTS" id="PR00111">
    <property type="entry name" value="ABHYDROLASE"/>
</dbReference>
<name>A0ABQ3Y3N6_9ACTN</name>
<dbReference type="InterPro" id="IPR029058">
    <property type="entry name" value="AB_hydrolase_fold"/>
</dbReference>
<dbReference type="InterPro" id="IPR050266">
    <property type="entry name" value="AB_hydrolase_sf"/>
</dbReference>
<accession>A0ABQ3Y3N6</accession>